<dbReference type="Pfam" id="PF00610">
    <property type="entry name" value="DEP"/>
    <property type="match status" value="1"/>
</dbReference>
<dbReference type="InterPro" id="IPR036388">
    <property type="entry name" value="WH-like_DNA-bd_sf"/>
</dbReference>
<dbReference type="InterPro" id="IPR000219">
    <property type="entry name" value="DH_dom"/>
</dbReference>
<dbReference type="AlphaFoldDB" id="A0A0W4ZJY9"/>
<dbReference type="InterPro" id="IPR001849">
    <property type="entry name" value="PH_domain"/>
</dbReference>
<dbReference type="GO" id="GO:0035556">
    <property type="term" value="P:intracellular signal transduction"/>
    <property type="evidence" value="ECO:0007669"/>
    <property type="project" value="InterPro"/>
</dbReference>
<dbReference type="Gene3D" id="2.30.29.30">
    <property type="entry name" value="Pleckstrin-homology domain (PH domain)/Phosphotyrosine-binding domain (PTB)"/>
    <property type="match status" value="1"/>
</dbReference>
<comment type="caution">
    <text evidence="8">The sequence shown here is derived from an EMBL/GenBank/DDBJ whole genome shotgun (WGS) entry which is preliminary data.</text>
</comment>
<evidence type="ECO:0000256" key="1">
    <source>
        <dbReference type="ARBA" id="ARBA00022553"/>
    </source>
</evidence>
<dbReference type="eggNOG" id="KOG4305">
    <property type="taxonomic scope" value="Eukaryota"/>
</dbReference>
<feature type="domain" description="DH" evidence="5">
    <location>
        <begin position="554"/>
        <end position="741"/>
    </location>
</feature>
<evidence type="ECO:0000256" key="3">
    <source>
        <dbReference type="SAM" id="MobiDB-lite"/>
    </source>
</evidence>
<evidence type="ECO:0000313" key="8">
    <source>
        <dbReference type="EMBL" id="KTW28707.1"/>
    </source>
</evidence>
<evidence type="ECO:0000313" key="9">
    <source>
        <dbReference type="Proteomes" id="UP000053447"/>
    </source>
</evidence>
<keyword evidence="2" id="KW-0344">Guanine-nucleotide releasing factor</keyword>
<gene>
    <name evidence="8" type="ORF">T551_02557</name>
</gene>
<feature type="domain" description="DEP" evidence="6">
    <location>
        <begin position="321"/>
        <end position="396"/>
    </location>
</feature>
<dbReference type="PROSITE" id="PS50003">
    <property type="entry name" value="PH_DOMAIN"/>
    <property type="match status" value="1"/>
</dbReference>
<proteinExistence type="predicted"/>
<dbReference type="PROSITE" id="PS50010">
    <property type="entry name" value="DH_2"/>
    <property type="match status" value="1"/>
</dbReference>
<dbReference type="Gene3D" id="1.10.10.10">
    <property type="entry name" value="Winged helix-like DNA-binding domain superfamily/Winged helix DNA-binding domain"/>
    <property type="match status" value="1"/>
</dbReference>
<keyword evidence="1" id="KW-0597">Phosphoprotein</keyword>
<evidence type="ECO:0000259" key="7">
    <source>
        <dbReference type="PROSITE" id="PS50219"/>
    </source>
</evidence>
<dbReference type="CDD" id="cd04435">
    <property type="entry name" value="DEP_fRom2"/>
    <property type="match status" value="1"/>
</dbReference>
<dbReference type="Pfam" id="PF15405">
    <property type="entry name" value="PH_5"/>
    <property type="match status" value="1"/>
</dbReference>
<dbReference type="PANTHER" id="PTHR46572:SF2">
    <property type="entry name" value="RHO1 GDP-GTP EXCHANGE PROTEIN 1-RELATED"/>
    <property type="match status" value="1"/>
</dbReference>
<name>A0A0W4ZJY9_PNEJ7</name>
<feature type="compositionally biased region" description="Polar residues" evidence="3">
    <location>
        <begin position="161"/>
        <end position="176"/>
    </location>
</feature>
<dbReference type="CDD" id="cd00160">
    <property type="entry name" value="RhoGEF"/>
    <property type="match status" value="1"/>
</dbReference>
<keyword evidence="9" id="KW-1185">Reference proteome</keyword>
<dbReference type="SMART" id="SM00233">
    <property type="entry name" value="PH"/>
    <property type="match status" value="1"/>
</dbReference>
<feature type="compositionally biased region" description="Basic and acidic residues" evidence="3">
    <location>
        <begin position="189"/>
        <end position="199"/>
    </location>
</feature>
<dbReference type="InterPro" id="IPR035899">
    <property type="entry name" value="DBL_dom_sf"/>
</dbReference>
<dbReference type="SUPFAM" id="SSF46785">
    <property type="entry name" value="Winged helix' DNA-binding domain"/>
    <property type="match status" value="1"/>
</dbReference>
<dbReference type="STRING" id="1408657.A0A0W4ZJY9"/>
<evidence type="ECO:0000256" key="2">
    <source>
        <dbReference type="ARBA" id="ARBA00022658"/>
    </source>
</evidence>
<dbReference type="SUPFAM" id="SSF50729">
    <property type="entry name" value="PH domain-like"/>
    <property type="match status" value="1"/>
</dbReference>
<accession>A0A0W4ZJY9</accession>
<feature type="domain" description="PH" evidence="4">
    <location>
        <begin position="776"/>
        <end position="907"/>
    </location>
</feature>
<evidence type="ECO:0000259" key="4">
    <source>
        <dbReference type="PROSITE" id="PS50003"/>
    </source>
</evidence>
<dbReference type="InterPro" id="IPR036390">
    <property type="entry name" value="WH_DNA-bd_sf"/>
</dbReference>
<dbReference type="SUPFAM" id="SSF48065">
    <property type="entry name" value="DBL homology domain (DH-domain)"/>
    <property type="match status" value="1"/>
</dbReference>
<dbReference type="PROSITE" id="PS50186">
    <property type="entry name" value="DEP"/>
    <property type="match status" value="1"/>
</dbReference>
<dbReference type="Pfam" id="PF00780">
    <property type="entry name" value="CNH"/>
    <property type="match status" value="1"/>
</dbReference>
<sequence>MSDHYVKRSELSNTDHHNSLFSNKKDTSMAKTSLPGAYIQEENTSLKSNSKSEDISNGYYDRRFCNDQFHAYPLETHIDRHCYTSTGVVSASQHIEQSTQLPSNIYTLNSGTSINPNRDSSLISSSSFLKHGPHSSSLCSQKSLSSDRSFEYADHLSSYHDSSQLSEKGSRNTSEAYSDRFLKQNTNVSEEKMHSDDRSIRYSGNDSYLLLPHHPKSCMIIRSAKNQDSLRNQAFRSDVRGENILNKGTPYNMCFDQRFDTISTNSRMRSLYNVLVPRNEPFASYDKPKHSKSSMSSTASKIVKRCPVIYPALLSRVAEAFRQRIVLSDKLKDGLTYKDAFVGSEAVDIISQIIRTTDRNLALLLGRSLDAQKFIHDVTYDHRLRDSPNEVYQFKECLSSFSDADTSIQTESTLRNVNRTLASETLSKTHIEDAYNDYSSINNHIVLPCSDSNTLKVSRGILQDDSDDLPNGVFTLLTECYSPTCTRDQLCYSIACPRRLEQQARLNLKSLPVLKRAESRCSLNGLDDTDKQQKLWIQSVPKDVADGLNEREKKRQEIIFEVIYTERDFVKDLEYLRDFWMKPLRNGNLIPEHRKEKFILAVFSNAMDVHAVNSRLAEALTKRQQQNDVVYRIGDIFLEFLPRFDPFIRYGANQLHGKYEFEKEKRENLVFAKFVEETERLKESRKLELNGYLTKPTTRLARYPLLLEAVAKNTPDDNPDKEDLMKAVKLIKEFLNKVNIESGRAENRFNLMQLNKQLVFKSGESVDLKLSDENRRLIFKGTLKKRNISSTSTDSSSDIQVFLFDHVLLMVKITKREQYKVYRKPIPLELLIISHSEDPSERSSVAKKSSSLLLHGASKSTPHKNDNSKGYAITFIHLGRRGYMITLFATTSISRKKWTEHIESQQRCLREKSCIFKQHIICEKYFLRGNKVACVVPYDGGRKLIYGTENGVYVSDRKPYSSAKVAPVRVLAINGVTQVDVLEEYSILLVLADKTLYSYPMESLDLNDTTLANKRPRKIAGHTNFFKSGLCLGKLLVCVVKSSVLNSTIKVLEPVETISRGKKQVPFKFLLQGSQDALKVFKEFYIPTESTSVHFLKHKLCVGSSKGFEVVNLENLETQSLLDPADTSLDFVTRKENIKPIAIYRLNLKFLLCYDEMAFFVDKNGWATKHNWMIIWEGLPNSFALFYPYLLAFEDSFIEIRHVETTALVQVILGHNIRKLYDNYRECLYAYTDDDGIDKIASLNCWETLKVQNRVSSVS</sequence>
<dbReference type="InterPro" id="IPR001180">
    <property type="entry name" value="CNH_dom"/>
</dbReference>
<dbReference type="Pfam" id="PF00621">
    <property type="entry name" value="RhoGEF"/>
    <property type="match status" value="1"/>
</dbReference>
<organism evidence="8 9">
    <name type="scientific">Pneumocystis jirovecii (strain RU7)</name>
    <name type="common">Human pneumocystis pneumonia agent</name>
    <dbReference type="NCBI Taxonomy" id="1408657"/>
    <lineage>
        <taxon>Eukaryota</taxon>
        <taxon>Fungi</taxon>
        <taxon>Dikarya</taxon>
        <taxon>Ascomycota</taxon>
        <taxon>Taphrinomycotina</taxon>
        <taxon>Pneumocystomycetes</taxon>
        <taxon>Pneumocystaceae</taxon>
        <taxon>Pneumocystis</taxon>
    </lineage>
</organism>
<dbReference type="SMART" id="SM00325">
    <property type="entry name" value="RhoGEF"/>
    <property type="match status" value="1"/>
</dbReference>
<dbReference type="PANTHER" id="PTHR46572">
    <property type="entry name" value="RHO1 GDP-GTP EXCHANGE PROTEIN 1-RELATED"/>
    <property type="match status" value="1"/>
</dbReference>
<dbReference type="RefSeq" id="XP_018229042.1">
    <property type="nucleotide sequence ID" value="XM_018374820.1"/>
</dbReference>
<feature type="region of interest" description="Disordered" evidence="3">
    <location>
        <begin position="161"/>
        <end position="199"/>
    </location>
</feature>
<dbReference type="Proteomes" id="UP000053447">
    <property type="component" value="Unassembled WGS sequence"/>
</dbReference>
<dbReference type="GeneID" id="28941075"/>
<dbReference type="InterPro" id="IPR000591">
    <property type="entry name" value="DEP_dom"/>
</dbReference>
<dbReference type="Gene3D" id="1.20.900.10">
    <property type="entry name" value="Dbl homology (DH) domain"/>
    <property type="match status" value="1"/>
</dbReference>
<dbReference type="VEuPathDB" id="FungiDB:T551_02557"/>
<dbReference type="InterPro" id="IPR011993">
    <property type="entry name" value="PH-like_dom_sf"/>
</dbReference>
<dbReference type="PROSITE" id="PS50219">
    <property type="entry name" value="CNH"/>
    <property type="match status" value="1"/>
</dbReference>
<dbReference type="SMART" id="SM00036">
    <property type="entry name" value="CNH"/>
    <property type="match status" value="1"/>
</dbReference>
<dbReference type="InterPro" id="IPR041675">
    <property type="entry name" value="PH_5"/>
</dbReference>
<feature type="region of interest" description="Disordered" evidence="3">
    <location>
        <begin position="1"/>
        <end position="26"/>
    </location>
</feature>
<dbReference type="OrthoDB" id="2272012at2759"/>
<feature type="domain" description="CNH" evidence="7">
    <location>
        <begin position="929"/>
        <end position="1227"/>
    </location>
</feature>
<dbReference type="SMART" id="SM00049">
    <property type="entry name" value="DEP"/>
    <property type="match status" value="1"/>
</dbReference>
<dbReference type="EMBL" id="LFWA01000011">
    <property type="protein sequence ID" value="KTW28707.1"/>
    <property type="molecule type" value="Genomic_DNA"/>
</dbReference>
<evidence type="ECO:0000259" key="6">
    <source>
        <dbReference type="PROSITE" id="PS50186"/>
    </source>
</evidence>
<reference evidence="9" key="1">
    <citation type="journal article" date="2016" name="Nat. Commun.">
        <title>Genome analysis of three Pneumocystis species reveals adaptation mechanisms to life exclusively in mammalian hosts.</title>
        <authorList>
            <person name="Ma L."/>
            <person name="Chen Z."/>
            <person name="Huang D.W."/>
            <person name="Kutty G."/>
            <person name="Ishihara M."/>
            <person name="Wang H."/>
            <person name="Abouelleil A."/>
            <person name="Bishop L."/>
            <person name="Davey E."/>
            <person name="Deng R."/>
            <person name="Deng X."/>
            <person name="Fan L."/>
            <person name="Fantoni G."/>
            <person name="Fitzgerald M."/>
            <person name="Gogineni E."/>
            <person name="Goldberg J.M."/>
            <person name="Handley G."/>
            <person name="Hu X."/>
            <person name="Huber C."/>
            <person name="Jiao X."/>
            <person name="Jones K."/>
            <person name="Levin J.Z."/>
            <person name="Liu Y."/>
            <person name="Macdonald P."/>
            <person name="Melnikov A."/>
            <person name="Raley C."/>
            <person name="Sassi M."/>
            <person name="Sherman B.T."/>
            <person name="Song X."/>
            <person name="Sykes S."/>
            <person name="Tran B."/>
            <person name="Walsh L."/>
            <person name="Xia Y."/>
            <person name="Yang J."/>
            <person name="Young S."/>
            <person name="Zeng Q."/>
            <person name="Zheng X."/>
            <person name="Stephens R."/>
            <person name="Nusbaum C."/>
            <person name="Birren B.W."/>
            <person name="Azadi P."/>
            <person name="Lempicki R.A."/>
            <person name="Cuomo C.A."/>
            <person name="Kovacs J.A."/>
        </authorList>
    </citation>
    <scope>NUCLEOTIDE SEQUENCE [LARGE SCALE GENOMIC DNA]</scope>
    <source>
        <strain evidence="9">RU7</strain>
    </source>
</reference>
<dbReference type="InterPro" id="IPR052233">
    <property type="entry name" value="Rho-type_GEFs"/>
</dbReference>
<evidence type="ECO:0008006" key="10">
    <source>
        <dbReference type="Google" id="ProtNLM"/>
    </source>
</evidence>
<dbReference type="GO" id="GO:0005085">
    <property type="term" value="F:guanyl-nucleotide exchange factor activity"/>
    <property type="evidence" value="ECO:0007669"/>
    <property type="project" value="UniProtKB-KW"/>
</dbReference>
<evidence type="ECO:0000259" key="5">
    <source>
        <dbReference type="PROSITE" id="PS50010"/>
    </source>
</evidence>
<protein>
    <recommendedName>
        <fullName evidence="10">Rho1 guanine nucleotide exchange factor 1</fullName>
    </recommendedName>
</protein>